<dbReference type="Pfam" id="PF09556">
    <property type="entry name" value="RE_HaeIII"/>
    <property type="match status" value="1"/>
</dbReference>
<accession>A0AAT9G946</accession>
<protein>
    <recommendedName>
        <fullName evidence="2">Restriction endonuclease</fullName>
    </recommendedName>
</protein>
<name>A0AAT9G946_9RICK</name>
<dbReference type="EMBL" id="AP029170">
    <property type="protein sequence ID" value="BFD46353.1"/>
    <property type="molecule type" value="Genomic_DNA"/>
</dbReference>
<organism evidence="1">
    <name type="scientific">Candidatus Tisiphia endosymbiont of Sergentomyia squamirostris</name>
    <dbReference type="NCBI Taxonomy" id="3113639"/>
    <lineage>
        <taxon>Bacteria</taxon>
        <taxon>Pseudomonadati</taxon>
        <taxon>Pseudomonadota</taxon>
        <taxon>Alphaproteobacteria</taxon>
        <taxon>Rickettsiales</taxon>
        <taxon>Rickettsiaceae</taxon>
        <taxon>Rickettsieae</taxon>
        <taxon>Candidatus Tisiphia</taxon>
    </lineage>
</organism>
<reference evidence="1" key="1">
    <citation type="submission" date="2024-01" db="EMBL/GenBank/DDBJ databases">
        <title>Sequencing the genomes of a sandfly, Sergentomyia squamirostris, and its two endosymbionts.</title>
        <authorList>
            <person name="Itokawa K."/>
            <person name="Sanjoba C."/>
        </authorList>
    </citation>
    <scope>NUCLEOTIDE SEQUENCE</scope>
    <source>
        <strain evidence="1">RiSSQ</strain>
    </source>
</reference>
<proteinExistence type="predicted"/>
<gene>
    <name evidence="1" type="ORF">DMENIID0002_09990</name>
</gene>
<evidence type="ECO:0008006" key="2">
    <source>
        <dbReference type="Google" id="ProtNLM"/>
    </source>
</evidence>
<dbReference type="AlphaFoldDB" id="A0AAT9G946"/>
<evidence type="ECO:0000313" key="1">
    <source>
        <dbReference type="EMBL" id="BFD46353.1"/>
    </source>
</evidence>
<sequence>MATQTNNGRAFEWAVGSVLKLQTNMPIAENAYSEINEKAFYKIADREKSDLLNAATIAIEHIMLKEKTFFESSNDGLISFNSDTAGTQGDVRDVLITINGKTFGISCKNNHKALKHPRLSRTANFIKEWGIDDSSCSDEYWVTATTIFDQLAKIKNDSNRTALWRDVIDKPSRFYWPILDAWSNEISRVCAISETKEIELCKTIISFIVGRFDFYKIIREGKKRVIVQGFNLNNTLSTKRTKHPTCINTINNKNGSQYSKTIVFNRGYSINFRIHNAESKVIPSLKFDITAIGLPANEIYQQTFDL</sequence>
<dbReference type="InterPro" id="IPR019059">
    <property type="entry name" value="Restrct_endonuc_II_HaeIII"/>
</dbReference>